<dbReference type="Proteomes" id="UP001519460">
    <property type="component" value="Unassembled WGS sequence"/>
</dbReference>
<gene>
    <name evidence="2" type="ORF">BaRGS_00004862</name>
</gene>
<feature type="transmembrane region" description="Helical" evidence="1">
    <location>
        <begin position="48"/>
        <end position="73"/>
    </location>
</feature>
<reference evidence="2 3" key="1">
    <citation type="journal article" date="2023" name="Sci. Data">
        <title>Genome assembly of the Korean intertidal mud-creeper Batillaria attramentaria.</title>
        <authorList>
            <person name="Patra A.K."/>
            <person name="Ho P.T."/>
            <person name="Jun S."/>
            <person name="Lee S.J."/>
            <person name="Kim Y."/>
            <person name="Won Y.J."/>
        </authorList>
    </citation>
    <scope>NUCLEOTIDE SEQUENCE [LARGE SCALE GENOMIC DNA]</scope>
    <source>
        <strain evidence="2">Wonlab-2016</strain>
    </source>
</reference>
<organism evidence="2 3">
    <name type="scientific">Batillaria attramentaria</name>
    <dbReference type="NCBI Taxonomy" id="370345"/>
    <lineage>
        <taxon>Eukaryota</taxon>
        <taxon>Metazoa</taxon>
        <taxon>Spiralia</taxon>
        <taxon>Lophotrochozoa</taxon>
        <taxon>Mollusca</taxon>
        <taxon>Gastropoda</taxon>
        <taxon>Caenogastropoda</taxon>
        <taxon>Sorbeoconcha</taxon>
        <taxon>Cerithioidea</taxon>
        <taxon>Batillariidae</taxon>
        <taxon>Batillaria</taxon>
    </lineage>
</organism>
<keyword evidence="3" id="KW-1185">Reference proteome</keyword>
<dbReference type="EMBL" id="JACVVK020000018">
    <property type="protein sequence ID" value="KAK7503739.1"/>
    <property type="molecule type" value="Genomic_DNA"/>
</dbReference>
<comment type="caution">
    <text evidence="2">The sequence shown here is derived from an EMBL/GenBank/DDBJ whole genome shotgun (WGS) entry which is preliminary data.</text>
</comment>
<accession>A0ABD0LXG3</accession>
<dbReference type="AlphaFoldDB" id="A0ABD0LXG3"/>
<evidence type="ECO:0000313" key="2">
    <source>
        <dbReference type="EMBL" id="KAK7503739.1"/>
    </source>
</evidence>
<keyword evidence="1" id="KW-1133">Transmembrane helix</keyword>
<keyword evidence="1" id="KW-0472">Membrane</keyword>
<proteinExistence type="predicted"/>
<keyword evidence="1" id="KW-0812">Transmembrane</keyword>
<name>A0ABD0LXG3_9CAEN</name>
<evidence type="ECO:0000256" key="1">
    <source>
        <dbReference type="SAM" id="Phobius"/>
    </source>
</evidence>
<evidence type="ECO:0000313" key="3">
    <source>
        <dbReference type="Proteomes" id="UP001519460"/>
    </source>
</evidence>
<sequence length="138" mass="15784">MLPRNFLLRGSHVRMRPDYPSRSRAKAPPTGTSSGFVSIKECLELAGLLSFSVLSAIFSLFFFFCSLSPLAWFDISRPSASRQQNFWLDRSLAFKNVLAYNVFWHITFFFLAYGFALETCARSHRFGNSGTVHMPRTR</sequence>
<protein>
    <submittedName>
        <fullName evidence="2">Uncharacterized protein</fullName>
    </submittedName>
</protein>
<feature type="transmembrane region" description="Helical" evidence="1">
    <location>
        <begin position="93"/>
        <end position="116"/>
    </location>
</feature>